<evidence type="ECO:0000313" key="5">
    <source>
        <dbReference type="EMBL" id="RLN38306.1"/>
    </source>
</evidence>
<dbReference type="Proteomes" id="UP000792063">
    <property type="component" value="Unassembled WGS sequence"/>
</dbReference>
<reference evidence="3" key="1">
    <citation type="journal article" date="2015" name="Genom Data">
        <title>Genome sequences of six Phytophthora species associated with forests in New Zealand.</title>
        <authorList>
            <person name="Studholme D.J."/>
            <person name="McDougal R.L."/>
            <person name="Sambles C."/>
            <person name="Hansen E."/>
            <person name="Hardy G."/>
            <person name="Grant M."/>
            <person name="Ganley R.J."/>
            <person name="Williams N.M."/>
        </authorList>
    </citation>
    <scope>NUCLEOTIDE SEQUENCE</scope>
    <source>
        <strain evidence="3">NZFS 2646</strain>
        <strain evidence="4">NZFS 3630</strain>
    </source>
</reference>
<evidence type="ECO:0000313" key="4">
    <source>
        <dbReference type="EMBL" id="KAG2523448.1"/>
    </source>
</evidence>
<sequence length="206" mass="24102">MDDYDEVTRMELPPAPRSLWDFVDLLAPVMKYYVVLFVMYLGARWFNQQLDNEADQQEREAGQHRPTLSPELIQESSSEEEEEEEEEIEELVTDGSRLVSMGTNGKPAAKKKTSKSKNAAKELFDGLKKVEEELRQKKEAEDEEDNVSWNELHMSMLRRYKDKYPEHGPRVADPKTDKYDEEFNELLRKHNIDPDDLKTMSAKKTE</sequence>
<proteinExistence type="predicted"/>
<dbReference type="Proteomes" id="UP000285883">
    <property type="component" value="Unassembled WGS sequence"/>
</dbReference>
<feature type="compositionally biased region" description="Basic and acidic residues" evidence="1">
    <location>
        <begin position="162"/>
        <end position="178"/>
    </location>
</feature>
<protein>
    <submittedName>
        <fullName evidence="5">Uncharacterized protein</fullName>
    </submittedName>
</protein>
<dbReference type="AlphaFoldDB" id="A0A3R7G6G4"/>
<evidence type="ECO:0000313" key="8">
    <source>
        <dbReference type="Proteomes" id="UP000285883"/>
    </source>
</evidence>
<dbReference type="Proteomes" id="UP000285624">
    <property type="component" value="Unassembled WGS sequence"/>
</dbReference>
<name>A0A3R7G6G4_9STRA</name>
<keyword evidence="2" id="KW-0812">Transmembrane</keyword>
<feature type="compositionally biased region" description="Basic and acidic residues" evidence="1">
    <location>
        <begin position="185"/>
        <end position="206"/>
    </location>
</feature>
<dbReference type="EMBL" id="JPWU03000182">
    <property type="protein sequence ID" value="KAG2523448.1"/>
    <property type="molecule type" value="Genomic_DNA"/>
</dbReference>
<feature type="region of interest" description="Disordered" evidence="1">
    <location>
        <begin position="161"/>
        <end position="206"/>
    </location>
</feature>
<keyword evidence="7" id="KW-1185">Reference proteome</keyword>
<dbReference type="EMBL" id="MAYM02000455">
    <property type="protein sequence ID" value="RLN38306.1"/>
    <property type="molecule type" value="Genomic_DNA"/>
</dbReference>
<evidence type="ECO:0000313" key="7">
    <source>
        <dbReference type="Proteomes" id="UP000285624"/>
    </source>
</evidence>
<evidence type="ECO:0000256" key="2">
    <source>
        <dbReference type="SAM" id="Phobius"/>
    </source>
</evidence>
<evidence type="ECO:0000313" key="3">
    <source>
        <dbReference type="EMBL" id="KAG2521886.1"/>
    </source>
</evidence>
<dbReference type="EMBL" id="JPWV03000184">
    <property type="protein sequence ID" value="KAG2521886.1"/>
    <property type="molecule type" value="Genomic_DNA"/>
</dbReference>
<organism evidence="5 8">
    <name type="scientific">Phytophthora kernoviae</name>
    <dbReference type="NCBI Taxonomy" id="325452"/>
    <lineage>
        <taxon>Eukaryota</taxon>
        <taxon>Sar</taxon>
        <taxon>Stramenopiles</taxon>
        <taxon>Oomycota</taxon>
        <taxon>Peronosporomycetes</taxon>
        <taxon>Peronosporales</taxon>
        <taxon>Peronosporaceae</taxon>
        <taxon>Phytophthora</taxon>
    </lineage>
</organism>
<dbReference type="EMBL" id="MBDN02000105">
    <property type="protein sequence ID" value="RLN80561.1"/>
    <property type="molecule type" value="Genomic_DNA"/>
</dbReference>
<evidence type="ECO:0000256" key="1">
    <source>
        <dbReference type="SAM" id="MobiDB-lite"/>
    </source>
</evidence>
<keyword evidence="2" id="KW-0472">Membrane</keyword>
<accession>A0A3R7G6G4</accession>
<keyword evidence="2" id="KW-1133">Transmembrane helix</keyword>
<evidence type="ECO:0000313" key="6">
    <source>
        <dbReference type="EMBL" id="RLN80561.1"/>
    </source>
</evidence>
<feature type="transmembrane region" description="Helical" evidence="2">
    <location>
        <begin position="25"/>
        <end position="43"/>
    </location>
</feature>
<feature type="region of interest" description="Disordered" evidence="1">
    <location>
        <begin position="54"/>
        <end position="124"/>
    </location>
</feature>
<comment type="caution">
    <text evidence="5">The sequence shown here is derived from an EMBL/GenBank/DDBJ whole genome shotgun (WGS) entry which is preliminary data.</text>
</comment>
<dbReference type="Proteomes" id="UP000785171">
    <property type="component" value="Unassembled WGS sequence"/>
</dbReference>
<gene>
    <name evidence="5" type="ORF">BBI17_004768</name>
    <name evidence="6" type="ORF">BBO99_00004409</name>
    <name evidence="3" type="ORF">JM16_004930</name>
    <name evidence="4" type="ORF">JM18_005738</name>
</gene>
<feature type="compositionally biased region" description="Acidic residues" evidence="1">
    <location>
        <begin position="77"/>
        <end position="92"/>
    </location>
</feature>
<reference evidence="7 8" key="2">
    <citation type="submission" date="2018-07" db="EMBL/GenBank/DDBJ databases">
        <title>Genome sequencing of oomycete isolates from Chile give support for New Zealand origin for Phytophthora kernoviae and make available the first Nothophytophthora sp. genome.</title>
        <authorList>
            <person name="Studholme D.J."/>
            <person name="Sanfuentes E."/>
            <person name="Panda P."/>
            <person name="Hill R."/>
            <person name="Sambles C."/>
            <person name="Grant M."/>
            <person name="Williams N.M."/>
            <person name="Mcdougal R.L."/>
        </authorList>
    </citation>
    <scope>NUCLEOTIDE SEQUENCE [LARGE SCALE GENOMIC DNA]</scope>
    <source>
        <strain evidence="5">Chile2</strain>
        <strain evidence="6">Chile4</strain>
    </source>
</reference>
<reference evidence="3" key="3">
    <citation type="submission" date="2020-06" db="EMBL/GenBank/DDBJ databases">
        <authorList>
            <person name="Studholme D.J."/>
        </authorList>
    </citation>
    <scope>NUCLEOTIDE SEQUENCE</scope>
    <source>
        <strain evidence="3">NZFS 2646</strain>
        <strain evidence="4">NZFS 3630</strain>
    </source>
</reference>